<proteinExistence type="predicted"/>
<gene>
    <name evidence="2" type="ORF">ABVK25_009767</name>
</gene>
<accession>A0ABR4AWP8</accession>
<organism evidence="2 3">
    <name type="scientific">Lepraria finkii</name>
    <dbReference type="NCBI Taxonomy" id="1340010"/>
    <lineage>
        <taxon>Eukaryota</taxon>
        <taxon>Fungi</taxon>
        <taxon>Dikarya</taxon>
        <taxon>Ascomycota</taxon>
        <taxon>Pezizomycotina</taxon>
        <taxon>Lecanoromycetes</taxon>
        <taxon>OSLEUM clade</taxon>
        <taxon>Lecanoromycetidae</taxon>
        <taxon>Lecanorales</taxon>
        <taxon>Lecanorineae</taxon>
        <taxon>Stereocaulaceae</taxon>
        <taxon>Lepraria</taxon>
    </lineage>
</organism>
<keyword evidence="3" id="KW-1185">Reference proteome</keyword>
<feature type="region of interest" description="Disordered" evidence="1">
    <location>
        <begin position="40"/>
        <end position="69"/>
    </location>
</feature>
<comment type="caution">
    <text evidence="2">The sequence shown here is derived from an EMBL/GenBank/DDBJ whole genome shotgun (WGS) entry which is preliminary data.</text>
</comment>
<reference evidence="2 3" key="1">
    <citation type="submission" date="2024-09" db="EMBL/GenBank/DDBJ databases">
        <title>Rethinking Asexuality: The Enigmatic Case of Functional Sexual Genes in Lepraria (Stereocaulaceae).</title>
        <authorList>
            <person name="Doellman M."/>
            <person name="Sun Y."/>
            <person name="Barcenas-Pena A."/>
            <person name="Lumbsch H.T."/>
            <person name="Grewe F."/>
        </authorList>
    </citation>
    <scope>NUCLEOTIDE SEQUENCE [LARGE SCALE GENOMIC DNA]</scope>
    <source>
        <strain evidence="2 3">Grewe 0041</strain>
    </source>
</reference>
<sequence>MVDAVNSKISDAVAAAGDQVVFVNYDQYFTKYGGRYCENNTTEPDASQMGEPSPDDPNTELKGSSPDISNGTFTGDLNDFVIQTLQNNPDWTHSAPEGPSDEATVVEPSASNSNTETSTGTGLFKGMGDTKDQLGFVQSKLPLTWLRAFHPRPQAFALIANYVMFHIQLDRAKVLQASVDPKLPP</sequence>
<feature type="region of interest" description="Disordered" evidence="1">
    <location>
        <begin position="88"/>
        <end position="123"/>
    </location>
</feature>
<dbReference type="EMBL" id="JBHFEH010000055">
    <property type="protein sequence ID" value="KAL2049900.1"/>
    <property type="molecule type" value="Genomic_DNA"/>
</dbReference>
<evidence type="ECO:0000313" key="2">
    <source>
        <dbReference type="EMBL" id="KAL2049900.1"/>
    </source>
</evidence>
<dbReference type="Proteomes" id="UP001590951">
    <property type="component" value="Unassembled WGS sequence"/>
</dbReference>
<evidence type="ECO:0000256" key="1">
    <source>
        <dbReference type="SAM" id="MobiDB-lite"/>
    </source>
</evidence>
<protein>
    <submittedName>
        <fullName evidence="2">Uncharacterized protein</fullName>
    </submittedName>
</protein>
<name>A0ABR4AWP8_9LECA</name>
<feature type="compositionally biased region" description="Low complexity" evidence="1">
    <location>
        <begin position="109"/>
        <end position="122"/>
    </location>
</feature>
<evidence type="ECO:0000313" key="3">
    <source>
        <dbReference type="Proteomes" id="UP001590951"/>
    </source>
</evidence>